<feature type="compositionally biased region" description="Basic and acidic residues" evidence="1">
    <location>
        <begin position="39"/>
        <end position="58"/>
    </location>
</feature>
<reference evidence="3" key="1">
    <citation type="journal article" date="2019" name="Int. J. Syst. Evol. Microbiol.">
        <title>The Global Catalogue of Microorganisms (GCM) 10K type strain sequencing project: providing services to taxonomists for standard genome sequencing and annotation.</title>
        <authorList>
            <consortium name="The Broad Institute Genomics Platform"/>
            <consortium name="The Broad Institute Genome Sequencing Center for Infectious Disease"/>
            <person name="Wu L."/>
            <person name="Ma J."/>
        </authorList>
    </citation>
    <scope>NUCLEOTIDE SEQUENCE [LARGE SCALE GENOMIC DNA]</scope>
    <source>
        <strain evidence="3">JCM 4816</strain>
    </source>
</reference>
<dbReference type="Proteomes" id="UP001501455">
    <property type="component" value="Unassembled WGS sequence"/>
</dbReference>
<accession>A0ABP6U9M6</accession>
<proteinExistence type="predicted"/>
<evidence type="ECO:0000256" key="1">
    <source>
        <dbReference type="SAM" id="MobiDB-lite"/>
    </source>
</evidence>
<sequence length="74" mass="7793">MHSESRAVRDSAAGDHRFDALGPHEPTVLVVVVAAVTEHHVGPAPRPSDKARDGRDLGEEGQQLCDVVAVSASQ</sequence>
<feature type="region of interest" description="Disordered" evidence="1">
    <location>
        <begin position="39"/>
        <end position="60"/>
    </location>
</feature>
<protein>
    <submittedName>
        <fullName evidence="2">Uncharacterized protein</fullName>
    </submittedName>
</protein>
<evidence type="ECO:0000313" key="2">
    <source>
        <dbReference type="EMBL" id="GAA3503438.1"/>
    </source>
</evidence>
<organism evidence="2 3">
    <name type="scientific">Streptomyces prasinosporus</name>
    <dbReference type="NCBI Taxonomy" id="68256"/>
    <lineage>
        <taxon>Bacteria</taxon>
        <taxon>Bacillati</taxon>
        <taxon>Actinomycetota</taxon>
        <taxon>Actinomycetes</taxon>
        <taxon>Kitasatosporales</taxon>
        <taxon>Streptomycetaceae</taxon>
        <taxon>Streptomyces</taxon>
        <taxon>Streptomyces albogriseolus group</taxon>
    </lineage>
</organism>
<dbReference type="EMBL" id="BAAAXF010000074">
    <property type="protein sequence ID" value="GAA3503438.1"/>
    <property type="molecule type" value="Genomic_DNA"/>
</dbReference>
<keyword evidence="3" id="KW-1185">Reference proteome</keyword>
<gene>
    <name evidence="2" type="ORF">GCM10019016_105480</name>
</gene>
<feature type="compositionally biased region" description="Basic and acidic residues" evidence="1">
    <location>
        <begin position="1"/>
        <end position="19"/>
    </location>
</feature>
<comment type="caution">
    <text evidence="2">The sequence shown here is derived from an EMBL/GenBank/DDBJ whole genome shotgun (WGS) entry which is preliminary data.</text>
</comment>
<feature type="region of interest" description="Disordered" evidence="1">
    <location>
        <begin position="1"/>
        <end position="21"/>
    </location>
</feature>
<name>A0ABP6U9M6_9ACTN</name>
<evidence type="ECO:0000313" key="3">
    <source>
        <dbReference type="Proteomes" id="UP001501455"/>
    </source>
</evidence>